<evidence type="ECO:0000256" key="3">
    <source>
        <dbReference type="ARBA" id="ARBA00022475"/>
    </source>
</evidence>
<evidence type="ECO:0000256" key="7">
    <source>
        <dbReference type="RuleBase" id="RU363032"/>
    </source>
</evidence>
<comment type="similarity">
    <text evidence="7">Belongs to the binding-protein-dependent transport system permease family.</text>
</comment>
<keyword evidence="2 7" id="KW-0813">Transport</keyword>
<gene>
    <name evidence="9" type="ORF">DWX41_00680</name>
</gene>
<dbReference type="Pfam" id="PF00528">
    <property type="entry name" value="BPD_transp_1"/>
    <property type="match status" value="1"/>
</dbReference>
<keyword evidence="4 7" id="KW-0812">Transmembrane</keyword>
<keyword evidence="3" id="KW-1003">Cell membrane</keyword>
<dbReference type="SUPFAM" id="SSF161098">
    <property type="entry name" value="MetI-like"/>
    <property type="match status" value="1"/>
</dbReference>
<dbReference type="GeneID" id="93336253"/>
<feature type="transmembrane region" description="Helical" evidence="7">
    <location>
        <begin position="12"/>
        <end position="33"/>
    </location>
</feature>
<feature type="transmembrane region" description="Helical" evidence="7">
    <location>
        <begin position="65"/>
        <end position="91"/>
    </location>
</feature>
<evidence type="ECO:0000259" key="8">
    <source>
        <dbReference type="PROSITE" id="PS50928"/>
    </source>
</evidence>
<comment type="subcellular location">
    <subcellularLocation>
        <location evidence="1 7">Cell membrane</location>
        <topology evidence="1 7">Multi-pass membrane protein</topology>
    </subcellularLocation>
</comment>
<feature type="domain" description="ABC transmembrane type-1" evidence="8">
    <location>
        <begin position="66"/>
        <end position="279"/>
    </location>
</feature>
<dbReference type="Gene3D" id="1.10.3720.10">
    <property type="entry name" value="MetI-like"/>
    <property type="match status" value="1"/>
</dbReference>
<dbReference type="InterPro" id="IPR051393">
    <property type="entry name" value="ABC_transporter_permease"/>
</dbReference>
<sequence length="288" mass="32244">MNHKKIYPSYFLVIPLVLYVGLFIIPSAMGLVLSFTDWNAMNDEIHFIGLSHFKDIFTDQRYIKVIINTLIFAAVTTVFKNLIGFTMALALNKGFKTRNFLRTIFFFPVMLCPLIIGLVFKSIYNSQYGVINEALRAIGLDALAKDWLGSTATALIAVMAVEVWRLVGQNMVIYIAGLQAISEDYLEAADIDGASRWQKLRYVIIPEMIPSITINLVLNLIAGLKVFDLVFVLTNGGPARATEVLNTLVYKEYSSGRYGFSTALGLIMFVFTCIVAFSVLKAMTREEE</sequence>
<feature type="transmembrane region" description="Helical" evidence="7">
    <location>
        <begin position="258"/>
        <end position="280"/>
    </location>
</feature>
<dbReference type="EMBL" id="QVIA01000001">
    <property type="protein sequence ID" value="RGC35540.1"/>
    <property type="molecule type" value="Genomic_DNA"/>
</dbReference>
<dbReference type="PANTHER" id="PTHR30193:SF37">
    <property type="entry name" value="INNER MEMBRANE ABC TRANSPORTER PERMEASE PROTEIN YCJO"/>
    <property type="match status" value="1"/>
</dbReference>
<dbReference type="CDD" id="cd06261">
    <property type="entry name" value="TM_PBP2"/>
    <property type="match status" value="1"/>
</dbReference>
<keyword evidence="5 7" id="KW-1133">Transmembrane helix</keyword>
<accession>A0A3E2X207</accession>
<dbReference type="AlphaFoldDB" id="A0A3E2X207"/>
<dbReference type="PANTHER" id="PTHR30193">
    <property type="entry name" value="ABC TRANSPORTER PERMEASE PROTEIN"/>
    <property type="match status" value="1"/>
</dbReference>
<evidence type="ECO:0000313" key="9">
    <source>
        <dbReference type="EMBL" id="RGC35540.1"/>
    </source>
</evidence>
<protein>
    <submittedName>
        <fullName evidence="9">Sugar ABC transporter permease</fullName>
    </submittedName>
</protein>
<organism evidence="9 10">
    <name type="scientific">Hungatella hathewayi</name>
    <dbReference type="NCBI Taxonomy" id="154046"/>
    <lineage>
        <taxon>Bacteria</taxon>
        <taxon>Bacillati</taxon>
        <taxon>Bacillota</taxon>
        <taxon>Clostridia</taxon>
        <taxon>Lachnospirales</taxon>
        <taxon>Lachnospiraceae</taxon>
        <taxon>Hungatella</taxon>
    </lineage>
</organism>
<dbReference type="GO" id="GO:0005886">
    <property type="term" value="C:plasma membrane"/>
    <property type="evidence" value="ECO:0007669"/>
    <property type="project" value="UniProtKB-SubCell"/>
</dbReference>
<comment type="caution">
    <text evidence="9">The sequence shown here is derived from an EMBL/GenBank/DDBJ whole genome shotgun (WGS) entry which is preliminary data.</text>
</comment>
<dbReference type="Proteomes" id="UP000261111">
    <property type="component" value="Unassembled WGS sequence"/>
</dbReference>
<evidence type="ECO:0000256" key="4">
    <source>
        <dbReference type="ARBA" id="ARBA00022692"/>
    </source>
</evidence>
<dbReference type="RefSeq" id="WP_025653740.1">
    <property type="nucleotide sequence ID" value="NZ_QVIA01000001.1"/>
</dbReference>
<keyword evidence="6 7" id="KW-0472">Membrane</keyword>
<dbReference type="PROSITE" id="PS50928">
    <property type="entry name" value="ABC_TM1"/>
    <property type="match status" value="1"/>
</dbReference>
<proteinExistence type="inferred from homology"/>
<reference evidence="9 10" key="1">
    <citation type="submission" date="2018-08" db="EMBL/GenBank/DDBJ databases">
        <title>A genome reference for cultivated species of the human gut microbiota.</title>
        <authorList>
            <person name="Zou Y."/>
            <person name="Xue W."/>
            <person name="Luo G."/>
        </authorList>
    </citation>
    <scope>NUCLEOTIDE SEQUENCE [LARGE SCALE GENOMIC DNA]</scope>
    <source>
        <strain evidence="9 10">AF19-21</strain>
    </source>
</reference>
<feature type="transmembrane region" description="Helical" evidence="7">
    <location>
        <begin position="103"/>
        <end position="124"/>
    </location>
</feature>
<evidence type="ECO:0000313" key="10">
    <source>
        <dbReference type="Proteomes" id="UP000261111"/>
    </source>
</evidence>
<dbReference type="InterPro" id="IPR035906">
    <property type="entry name" value="MetI-like_sf"/>
</dbReference>
<evidence type="ECO:0000256" key="1">
    <source>
        <dbReference type="ARBA" id="ARBA00004651"/>
    </source>
</evidence>
<evidence type="ECO:0000256" key="2">
    <source>
        <dbReference type="ARBA" id="ARBA00022448"/>
    </source>
</evidence>
<dbReference type="GO" id="GO:0055085">
    <property type="term" value="P:transmembrane transport"/>
    <property type="evidence" value="ECO:0007669"/>
    <property type="project" value="InterPro"/>
</dbReference>
<evidence type="ECO:0000256" key="5">
    <source>
        <dbReference type="ARBA" id="ARBA00022989"/>
    </source>
</evidence>
<feature type="transmembrane region" description="Helical" evidence="7">
    <location>
        <begin position="147"/>
        <end position="167"/>
    </location>
</feature>
<evidence type="ECO:0000256" key="6">
    <source>
        <dbReference type="ARBA" id="ARBA00023136"/>
    </source>
</evidence>
<dbReference type="InterPro" id="IPR000515">
    <property type="entry name" value="MetI-like"/>
</dbReference>
<name>A0A3E2X207_9FIRM</name>